<reference evidence="2" key="1">
    <citation type="submission" date="2021-02" db="EMBL/GenBank/DDBJ databases">
        <title>Genome-Resolved Metagenomics of a Microbial Community Performing Photosynthetic Biological Nutrient Removal.</title>
        <authorList>
            <person name="Mcdaniel E.A."/>
        </authorList>
    </citation>
    <scope>NUCLEOTIDE SEQUENCE</scope>
    <source>
        <strain evidence="2">UWPOB_OBS1</strain>
    </source>
</reference>
<evidence type="ECO:0000313" key="2">
    <source>
        <dbReference type="EMBL" id="MBN8660590.1"/>
    </source>
</evidence>
<keyword evidence="1" id="KW-0812">Transmembrane</keyword>
<accession>A0A8J7TM85</accession>
<organism evidence="2 3">
    <name type="scientific">Candidatus Obscuribacter phosphatis</name>
    <dbReference type="NCBI Taxonomy" id="1906157"/>
    <lineage>
        <taxon>Bacteria</taxon>
        <taxon>Bacillati</taxon>
        <taxon>Candidatus Melainabacteria</taxon>
        <taxon>Candidatus Obscuribacterales</taxon>
        <taxon>Candidatus Obscuribacteraceae</taxon>
        <taxon>Candidatus Obscuribacter</taxon>
    </lineage>
</organism>
<comment type="caution">
    <text evidence="2">The sequence shown here is derived from an EMBL/GenBank/DDBJ whole genome shotgun (WGS) entry which is preliminary data.</text>
</comment>
<proteinExistence type="predicted"/>
<dbReference type="AlphaFoldDB" id="A0A8J7TM85"/>
<evidence type="ECO:0000256" key="1">
    <source>
        <dbReference type="SAM" id="Phobius"/>
    </source>
</evidence>
<gene>
    <name evidence="2" type="ORF">J0M35_09525</name>
</gene>
<protein>
    <submittedName>
        <fullName evidence="2">Uncharacterized protein</fullName>
    </submittedName>
</protein>
<keyword evidence="1" id="KW-1133">Transmembrane helix</keyword>
<name>A0A8J7TM85_9BACT</name>
<evidence type="ECO:0000313" key="3">
    <source>
        <dbReference type="Proteomes" id="UP000664277"/>
    </source>
</evidence>
<dbReference type="EMBL" id="JAFLCK010000011">
    <property type="protein sequence ID" value="MBN8660590.1"/>
    <property type="molecule type" value="Genomic_DNA"/>
</dbReference>
<feature type="transmembrane region" description="Helical" evidence="1">
    <location>
        <begin position="48"/>
        <end position="77"/>
    </location>
</feature>
<dbReference type="Proteomes" id="UP000664277">
    <property type="component" value="Unassembled WGS sequence"/>
</dbReference>
<keyword evidence="1" id="KW-0472">Membrane</keyword>
<sequence length="196" mass="21027">MNNLPNNQDFEVSAQELKVNRYRFILQNPKFSKWQIIMTRRKTRGQGVAELVGALVLLVPIVLTAIDLGILAIGAAINDSICRDAARAASSGPPSEFSLADSRNLTPDKAPYQRALSVATKLYSTSFPAKIRNTLVAVETIRDIPPNSTGGAIDGEVAITTTIDVYPPFLVGAIMGGVSLSSSHKVPITYVMKAEG</sequence>